<dbReference type="SUPFAM" id="SSF53639">
    <property type="entry name" value="AraD/HMP-PK domain-like"/>
    <property type="match status" value="1"/>
</dbReference>
<gene>
    <name evidence="5" type="ORF">I553_1620</name>
</gene>
<evidence type="ECO:0000256" key="2">
    <source>
        <dbReference type="ARBA" id="ARBA00023239"/>
    </source>
</evidence>
<feature type="domain" description="Class II aldolase/adducin N-terminal" evidence="4">
    <location>
        <begin position="9"/>
        <end position="197"/>
    </location>
</feature>
<feature type="region of interest" description="Disordered" evidence="3">
    <location>
        <begin position="217"/>
        <end position="237"/>
    </location>
</feature>
<dbReference type="GO" id="GO:0019323">
    <property type="term" value="P:pentose catabolic process"/>
    <property type="evidence" value="ECO:0007669"/>
    <property type="project" value="TreeGrafter"/>
</dbReference>
<evidence type="ECO:0000256" key="1">
    <source>
        <dbReference type="ARBA" id="ARBA00022723"/>
    </source>
</evidence>
<evidence type="ECO:0000313" key="5">
    <source>
        <dbReference type="EMBL" id="EUA54667.1"/>
    </source>
</evidence>
<evidence type="ECO:0000259" key="4">
    <source>
        <dbReference type="SMART" id="SM01007"/>
    </source>
</evidence>
<dbReference type="InterPro" id="IPR001303">
    <property type="entry name" value="Aldolase_II/adducin_N"/>
</dbReference>
<dbReference type="PATRIC" id="fig|1299334.3.peg.3423"/>
<dbReference type="InterPro" id="IPR050197">
    <property type="entry name" value="Aldolase_class_II_sugar_metab"/>
</dbReference>
<dbReference type="PANTHER" id="PTHR22789">
    <property type="entry name" value="FUCULOSE PHOSPHATE ALDOLASE"/>
    <property type="match status" value="1"/>
</dbReference>
<keyword evidence="1" id="KW-0479">Metal-binding</keyword>
<protein>
    <submittedName>
        <fullName evidence="5">Class II Aldolase and Adducin N-terminal domain protein</fullName>
    </submittedName>
</protein>
<dbReference type="InterPro" id="IPR036409">
    <property type="entry name" value="Aldolase_II/adducin_N_sf"/>
</dbReference>
<dbReference type="Gene3D" id="3.40.225.10">
    <property type="entry name" value="Class II aldolase/adducin N-terminal domain"/>
    <property type="match status" value="1"/>
</dbReference>
<evidence type="ECO:0000256" key="3">
    <source>
        <dbReference type="SAM" id="MobiDB-lite"/>
    </source>
</evidence>
<keyword evidence="2" id="KW-0456">Lyase</keyword>
<organism evidence="5">
    <name type="scientific">Mycobacterium xenopi 4042</name>
    <dbReference type="NCBI Taxonomy" id="1299334"/>
    <lineage>
        <taxon>Bacteria</taxon>
        <taxon>Bacillati</taxon>
        <taxon>Actinomycetota</taxon>
        <taxon>Actinomycetes</taxon>
        <taxon>Mycobacteriales</taxon>
        <taxon>Mycobacteriaceae</taxon>
        <taxon>Mycobacterium</taxon>
    </lineage>
</organism>
<name>X8CE54_MYCXE</name>
<dbReference type="PANTHER" id="PTHR22789:SF0">
    <property type="entry name" value="3-OXO-TETRONATE 4-PHOSPHATE DECARBOXYLASE-RELATED"/>
    <property type="match status" value="1"/>
</dbReference>
<dbReference type="AlphaFoldDB" id="X8CE54"/>
<proteinExistence type="predicted"/>
<dbReference type="Pfam" id="PF00596">
    <property type="entry name" value="Aldolase_II"/>
    <property type="match status" value="1"/>
</dbReference>
<sequence>MTDFHEQRALIAQACRVAAARGLVDGVLGHLSLRIDDERLLIRCRSDTDTGVAFTRPSDIRLIRFDGTEAAAGELDGYRVPNELAIHVETMLAQPQHRAVAHLHPPAVVAADLAGIGLRPVYGAYDIAGARLARDGVPVYERTVLIRNRLLGKEMVAAMHGRPIVICRGHGITSAATTVQQAVLQAISLDALARMSLQVQAAGGTLRDIDDRDWDDLPDLGRVSPSKLPGGTRSRASENDLPQLIANFLGGLHQCRRDRGYCDLGSRCCGAATFSASASPARGSVSARRPTRPFLAFLPVDGVAALPHPHKFGFQRGAAGDRMRCNALQLFVR</sequence>
<dbReference type="GO" id="GO:0016832">
    <property type="term" value="F:aldehyde-lyase activity"/>
    <property type="evidence" value="ECO:0007669"/>
    <property type="project" value="TreeGrafter"/>
</dbReference>
<dbReference type="GO" id="GO:0046872">
    <property type="term" value="F:metal ion binding"/>
    <property type="evidence" value="ECO:0007669"/>
    <property type="project" value="UniProtKB-KW"/>
</dbReference>
<dbReference type="EMBL" id="JAOB01000032">
    <property type="protein sequence ID" value="EUA54667.1"/>
    <property type="molecule type" value="Genomic_DNA"/>
</dbReference>
<comment type="caution">
    <text evidence="5">The sequence shown here is derived from an EMBL/GenBank/DDBJ whole genome shotgun (WGS) entry which is preliminary data.</text>
</comment>
<reference evidence="5" key="1">
    <citation type="submission" date="2014-01" db="EMBL/GenBank/DDBJ databases">
        <authorList>
            <person name="Brown-Elliot B."/>
            <person name="Wallace R."/>
            <person name="Lenaerts A."/>
            <person name="Ordway D."/>
            <person name="DeGroote M.A."/>
            <person name="Parker T."/>
            <person name="Sizemore C."/>
            <person name="Tallon L.J."/>
            <person name="Sadzewicz L.K."/>
            <person name="Sengamalay N."/>
            <person name="Fraser C.M."/>
            <person name="Hine E."/>
            <person name="Shefchek K.A."/>
            <person name="Das S.P."/>
            <person name="Tettelin H."/>
        </authorList>
    </citation>
    <scope>NUCLEOTIDE SEQUENCE [LARGE SCALE GENOMIC DNA]</scope>
    <source>
        <strain evidence="5">4042</strain>
    </source>
</reference>
<dbReference type="SMART" id="SM01007">
    <property type="entry name" value="Aldolase_II"/>
    <property type="match status" value="1"/>
</dbReference>
<accession>X8CE54</accession>
<dbReference type="GO" id="GO:0005829">
    <property type="term" value="C:cytosol"/>
    <property type="evidence" value="ECO:0007669"/>
    <property type="project" value="TreeGrafter"/>
</dbReference>